<dbReference type="InterPro" id="IPR039300">
    <property type="entry name" value="JASON"/>
</dbReference>
<reference evidence="2" key="3">
    <citation type="submission" date="2020-06" db="EMBL/GenBank/DDBJ databases">
        <title>Helianthus annuus Genome sequencing and assembly Release 2.</title>
        <authorList>
            <person name="Gouzy J."/>
            <person name="Langlade N."/>
            <person name="Munos S."/>
        </authorList>
    </citation>
    <scope>NUCLEOTIDE SEQUENCE</scope>
    <source>
        <tissue evidence="2">Leaves</tissue>
    </source>
</reference>
<proteinExistence type="predicted"/>
<dbReference type="EMBL" id="MNCJ02000316">
    <property type="protein sequence ID" value="KAF5822063.1"/>
    <property type="molecule type" value="Genomic_DNA"/>
</dbReference>
<dbReference type="OrthoDB" id="1925835at2759"/>
<evidence type="ECO:0000256" key="1">
    <source>
        <dbReference type="SAM" id="MobiDB-lite"/>
    </source>
</evidence>
<evidence type="ECO:0000313" key="4">
    <source>
        <dbReference type="Proteomes" id="UP000215914"/>
    </source>
</evidence>
<dbReference type="Proteomes" id="UP000215914">
    <property type="component" value="Chromosome 1"/>
</dbReference>
<feature type="region of interest" description="Disordered" evidence="1">
    <location>
        <begin position="99"/>
        <end position="119"/>
    </location>
</feature>
<dbReference type="GO" id="GO:0007142">
    <property type="term" value="P:male meiosis II"/>
    <property type="evidence" value="ECO:0007669"/>
    <property type="project" value="InterPro"/>
</dbReference>
<reference evidence="3" key="2">
    <citation type="submission" date="2017-02" db="EMBL/GenBank/DDBJ databases">
        <title>Sunflower complete genome.</title>
        <authorList>
            <person name="Langlade N."/>
            <person name="Munos S."/>
        </authorList>
    </citation>
    <scope>NUCLEOTIDE SEQUENCE [LARGE SCALE GENOMIC DNA]</scope>
    <source>
        <tissue evidence="3">Leaves</tissue>
    </source>
</reference>
<sequence length="273" mass="31358">MGCFLGCFGSSVDRKRKKQRYKVIPRDQKPRIQDILKVDASLDQSIRERLSNPLTNSREKTEVPLSLKRRKKVTFDTNVTTYEPIQVYASTESLLEKNEKGETFPKSSQPDSVVSSIPNYRYGNCVESDDEIDDLEHEDYDLDDDDEDYDLEDEEHYDDNIDDDCHDHNHDEVLVPSMELKRIARDGNGYIPSVLNPVENLSQWKALKSNGSTRKPLTFNGQKENLNSRESDDQNQETAVNASLSNWLVSAEKITRNNKRVACYNTQLDITTT</sequence>
<dbReference type="PANTHER" id="PTHR33318">
    <property type="entry name" value="ASPARTYL/GLUTAMYL-TRNA(ASN/GLN) AMIDOTRANSFERASE SUBUNIT"/>
    <property type="match status" value="1"/>
</dbReference>
<name>A0A251VPQ4_HELAN</name>
<evidence type="ECO:0000313" key="3">
    <source>
        <dbReference type="EMBL" id="OTG37093.1"/>
    </source>
</evidence>
<organism evidence="3 4">
    <name type="scientific">Helianthus annuus</name>
    <name type="common">Common sunflower</name>
    <dbReference type="NCBI Taxonomy" id="4232"/>
    <lineage>
        <taxon>Eukaryota</taxon>
        <taxon>Viridiplantae</taxon>
        <taxon>Streptophyta</taxon>
        <taxon>Embryophyta</taxon>
        <taxon>Tracheophyta</taxon>
        <taxon>Spermatophyta</taxon>
        <taxon>Magnoliopsida</taxon>
        <taxon>eudicotyledons</taxon>
        <taxon>Gunneridae</taxon>
        <taxon>Pentapetalae</taxon>
        <taxon>asterids</taxon>
        <taxon>campanulids</taxon>
        <taxon>Asterales</taxon>
        <taxon>Asteraceae</taxon>
        <taxon>Asteroideae</taxon>
        <taxon>Heliantheae alliance</taxon>
        <taxon>Heliantheae</taxon>
        <taxon>Helianthus</taxon>
    </lineage>
</organism>
<dbReference type="FunCoup" id="A0A251VPQ4">
    <property type="interactions" value="167"/>
</dbReference>
<feature type="compositionally biased region" description="Polar residues" evidence="1">
    <location>
        <begin position="105"/>
        <end position="118"/>
    </location>
</feature>
<protein>
    <submittedName>
        <fullName evidence="3">Uncharacterized protein</fullName>
    </submittedName>
</protein>
<evidence type="ECO:0000313" key="2">
    <source>
        <dbReference type="EMBL" id="KAF5822063.1"/>
    </source>
</evidence>
<accession>A0A251VPQ4</accession>
<reference evidence="2 4" key="1">
    <citation type="journal article" date="2017" name="Nature">
        <title>The sunflower genome provides insights into oil metabolism, flowering and Asterid evolution.</title>
        <authorList>
            <person name="Badouin H."/>
            <person name="Gouzy J."/>
            <person name="Grassa C.J."/>
            <person name="Murat F."/>
            <person name="Staton S.E."/>
            <person name="Cottret L."/>
            <person name="Lelandais-Briere C."/>
            <person name="Owens G.L."/>
            <person name="Carrere S."/>
            <person name="Mayjonade B."/>
            <person name="Legrand L."/>
            <person name="Gill N."/>
            <person name="Kane N.C."/>
            <person name="Bowers J.E."/>
            <person name="Hubner S."/>
            <person name="Bellec A."/>
            <person name="Berard A."/>
            <person name="Berges H."/>
            <person name="Blanchet N."/>
            <person name="Boniface M.C."/>
            <person name="Brunel D."/>
            <person name="Catrice O."/>
            <person name="Chaidir N."/>
            <person name="Claudel C."/>
            <person name="Donnadieu C."/>
            <person name="Faraut T."/>
            <person name="Fievet G."/>
            <person name="Helmstetter N."/>
            <person name="King M."/>
            <person name="Knapp S.J."/>
            <person name="Lai Z."/>
            <person name="Le Paslier M.C."/>
            <person name="Lippi Y."/>
            <person name="Lorenzon L."/>
            <person name="Mandel J.R."/>
            <person name="Marage G."/>
            <person name="Marchand G."/>
            <person name="Marquand E."/>
            <person name="Bret-Mestries E."/>
            <person name="Morien E."/>
            <person name="Nambeesan S."/>
            <person name="Nguyen T."/>
            <person name="Pegot-Espagnet P."/>
            <person name="Pouilly N."/>
            <person name="Raftis F."/>
            <person name="Sallet E."/>
            <person name="Schiex T."/>
            <person name="Thomas J."/>
            <person name="Vandecasteele C."/>
            <person name="Vares D."/>
            <person name="Vear F."/>
            <person name="Vautrin S."/>
            <person name="Crespi M."/>
            <person name="Mangin B."/>
            <person name="Burke J.M."/>
            <person name="Salse J."/>
            <person name="Munos S."/>
            <person name="Vincourt P."/>
            <person name="Rieseberg L.H."/>
            <person name="Langlade N.B."/>
        </authorList>
    </citation>
    <scope>NUCLEOTIDE SEQUENCE [LARGE SCALE GENOMIC DNA]</scope>
    <source>
        <strain evidence="4">cv. SF193</strain>
        <tissue evidence="2">Leaves</tissue>
    </source>
</reference>
<gene>
    <name evidence="3" type="ORF">HannXRQ_Chr01g0015061</name>
    <name evidence="2" type="ORF">HanXRQr2_Chr01g0022151</name>
</gene>
<feature type="compositionally biased region" description="Polar residues" evidence="1">
    <location>
        <begin position="212"/>
        <end position="225"/>
    </location>
</feature>
<keyword evidence="4" id="KW-1185">Reference proteome</keyword>
<dbReference type="PANTHER" id="PTHR33318:SF26">
    <property type="match status" value="1"/>
</dbReference>
<dbReference type="Gramene" id="mRNA:HanXRQr2_Chr01g0022151">
    <property type="protein sequence ID" value="mRNA:HanXRQr2_Chr01g0022151"/>
    <property type="gene ID" value="HanXRQr2_Chr01g0022151"/>
</dbReference>
<feature type="region of interest" description="Disordered" evidence="1">
    <location>
        <begin position="212"/>
        <end position="236"/>
    </location>
</feature>
<dbReference type="EMBL" id="CM007890">
    <property type="protein sequence ID" value="OTG37093.1"/>
    <property type="molecule type" value="Genomic_DNA"/>
</dbReference>
<dbReference type="InParanoid" id="A0A251VPQ4"/>
<dbReference type="OMA" id="MVYEESD"/>
<dbReference type="AlphaFoldDB" id="A0A251VPQ4"/>